<proteinExistence type="predicted"/>
<name>A0ACC1BNS6_9ROSI</name>
<keyword evidence="2" id="KW-1185">Reference proteome</keyword>
<dbReference type="Proteomes" id="UP001164250">
    <property type="component" value="Chromosome 3"/>
</dbReference>
<protein>
    <submittedName>
        <fullName evidence="1">Uncharacterized protein</fullName>
    </submittedName>
</protein>
<accession>A0ACC1BNS6</accession>
<reference evidence="2" key="1">
    <citation type="journal article" date="2023" name="G3 (Bethesda)">
        <title>Genome assembly and association tests identify interacting loci associated with vigor, precocity, and sex in interspecific pistachio rootstocks.</title>
        <authorList>
            <person name="Palmer W."/>
            <person name="Jacygrad E."/>
            <person name="Sagayaradj S."/>
            <person name="Cavanaugh K."/>
            <person name="Han R."/>
            <person name="Bertier L."/>
            <person name="Beede B."/>
            <person name="Kafkas S."/>
            <person name="Golino D."/>
            <person name="Preece J."/>
            <person name="Michelmore R."/>
        </authorList>
    </citation>
    <scope>NUCLEOTIDE SEQUENCE [LARGE SCALE GENOMIC DNA]</scope>
</reference>
<evidence type="ECO:0000313" key="1">
    <source>
        <dbReference type="EMBL" id="KAJ0100808.1"/>
    </source>
</evidence>
<comment type="caution">
    <text evidence="1">The sequence shown here is derived from an EMBL/GenBank/DDBJ whole genome shotgun (WGS) entry which is preliminary data.</text>
</comment>
<organism evidence="1 2">
    <name type="scientific">Pistacia atlantica</name>
    <dbReference type="NCBI Taxonomy" id="434234"/>
    <lineage>
        <taxon>Eukaryota</taxon>
        <taxon>Viridiplantae</taxon>
        <taxon>Streptophyta</taxon>
        <taxon>Embryophyta</taxon>
        <taxon>Tracheophyta</taxon>
        <taxon>Spermatophyta</taxon>
        <taxon>Magnoliopsida</taxon>
        <taxon>eudicotyledons</taxon>
        <taxon>Gunneridae</taxon>
        <taxon>Pentapetalae</taxon>
        <taxon>rosids</taxon>
        <taxon>malvids</taxon>
        <taxon>Sapindales</taxon>
        <taxon>Anacardiaceae</taxon>
        <taxon>Pistacia</taxon>
    </lineage>
</organism>
<dbReference type="EMBL" id="CM047899">
    <property type="protein sequence ID" value="KAJ0100808.1"/>
    <property type="molecule type" value="Genomic_DNA"/>
</dbReference>
<evidence type="ECO:0000313" key="2">
    <source>
        <dbReference type="Proteomes" id="UP001164250"/>
    </source>
</evidence>
<sequence>MKKLFLLILDDVWEKIDLDIVGIPHDQVNCNCKILLTTRSLDVCRHMMTNKEVKMNVLNEEATWNFHHNREEVHEEQNNERARMNALGDCRRSQVILGALGRMSIAIKGVLTPCQDSCLLEQGGCIGTVRMHTMKDHKIAYSINGCSAMCCSSKEIPLHEFLIISFSEAKALRVLNLSSTFITSLPPLIHLVELQALLLSNCYSLENLPSLGALYKLQELDLFGTQLRELPREMGNLSSLRELNLSGSHRNHPRWGYIRII</sequence>
<gene>
    <name evidence="1" type="ORF">Patl1_04365</name>
</gene>